<keyword evidence="3" id="KW-1185">Reference proteome</keyword>
<reference evidence="2" key="1">
    <citation type="submission" date="2021-01" db="EMBL/GenBank/DDBJ databases">
        <title>Modified the classification status of verrucomicrobia.</title>
        <authorList>
            <person name="Feng X."/>
        </authorList>
    </citation>
    <scope>NUCLEOTIDE SEQUENCE</scope>
    <source>
        <strain evidence="2">KCTC 22041</strain>
    </source>
</reference>
<evidence type="ECO:0000313" key="2">
    <source>
        <dbReference type="EMBL" id="MBK1881172.1"/>
    </source>
</evidence>
<sequence length="736" mass="81269">MLHLNPTPLTLGIGITSLIAVLILCVISWRRSAHPRRTLLLEILRFAIACVVVLLLWQPEWRTTINPDAKPTIAILWDHSDSMTTVDAKLPKILSDAEEITSRAELVDKTLASDLWQPLAANGKNEIVTLPFASAPDGSGESQLAGTDINAPLAQTLEKQTNLRAVVLLTDGDYNLGQPPVAAAQKMRLRGVPLFPIPIGSQTRLPDLDLLAVSAPTYGIVGENVQIPFTVRSSLDHPVRTIVRLRDQNGQERTKDIIIPPNAETYESILWKLEKGGASTLELSIPVADGELLDSNNSRKFNIAGKPERIRVLILETLPRWEYRFLKNALSRDPGVELSCLLLQPQLGPGVGAHYISKFPEKIEDLAQYDVIFIGDIGVAPDQLTKEQCTLIRGLVENQASGVVFLPGRQGNQFTLLDTDLADLMPVTLDETMKHGFSESVAAPLTLTTEGRSSLLTMLGNNEEENPEIWRHLPGFFWHAPVVRAKGGTEVLATHGNRRGPYGPIPLLVTKTAGSGKVLFMGIDSAWRWRRGVEDLYHYRFWGQVARWMSYQRNMAAGQRVRLFFTPERPQPGTTVTLNANAFDSNGAPMKTGAVHVDLTAPDGNTRRIELQKNETAWGAYSGRFRIDLPGEWKVRATTTGAEDQPLETTIISQGTQLEKTGQPARPEVLEEMAKVSRGRMIQPAQLPELIKEINALPEPRPLETRISLLSQWATLAAIIVLLGGFWLGRKFNGAF</sequence>
<feature type="transmembrane region" description="Helical" evidence="1">
    <location>
        <begin position="710"/>
        <end position="729"/>
    </location>
</feature>
<dbReference type="RefSeq" id="WP_200267092.1">
    <property type="nucleotide sequence ID" value="NZ_JAENIJ010000002.1"/>
</dbReference>
<dbReference type="PANTHER" id="PTHR37947">
    <property type="entry name" value="BLL2462 PROTEIN"/>
    <property type="match status" value="1"/>
</dbReference>
<accession>A0A934S7K5</accession>
<proteinExistence type="predicted"/>
<dbReference type="InterPro" id="IPR029062">
    <property type="entry name" value="Class_I_gatase-like"/>
</dbReference>
<evidence type="ECO:0008006" key="4">
    <source>
        <dbReference type="Google" id="ProtNLM"/>
    </source>
</evidence>
<feature type="transmembrane region" description="Helical" evidence="1">
    <location>
        <begin position="39"/>
        <end position="57"/>
    </location>
</feature>
<dbReference type="InterPro" id="IPR036465">
    <property type="entry name" value="vWFA_dom_sf"/>
</dbReference>
<comment type="caution">
    <text evidence="2">The sequence shown here is derived from an EMBL/GenBank/DDBJ whole genome shotgun (WGS) entry which is preliminary data.</text>
</comment>
<name>A0A934S7K5_9BACT</name>
<dbReference type="Proteomes" id="UP000603141">
    <property type="component" value="Unassembled WGS sequence"/>
</dbReference>
<dbReference type="EMBL" id="JAENIJ010000002">
    <property type="protein sequence ID" value="MBK1881172.1"/>
    <property type="molecule type" value="Genomic_DNA"/>
</dbReference>
<keyword evidence="1" id="KW-0472">Membrane</keyword>
<dbReference type="SUPFAM" id="SSF53300">
    <property type="entry name" value="vWA-like"/>
    <property type="match status" value="1"/>
</dbReference>
<evidence type="ECO:0000256" key="1">
    <source>
        <dbReference type="SAM" id="Phobius"/>
    </source>
</evidence>
<keyword evidence="1" id="KW-0812">Transmembrane</keyword>
<dbReference type="PANTHER" id="PTHR37947:SF1">
    <property type="entry name" value="BLL2462 PROTEIN"/>
    <property type="match status" value="1"/>
</dbReference>
<dbReference type="Gene3D" id="3.40.50.880">
    <property type="match status" value="1"/>
</dbReference>
<dbReference type="AlphaFoldDB" id="A0A934S7K5"/>
<protein>
    <recommendedName>
        <fullName evidence="4">VWFA domain-containing protein</fullName>
    </recommendedName>
</protein>
<keyword evidence="1" id="KW-1133">Transmembrane helix</keyword>
<evidence type="ECO:0000313" key="3">
    <source>
        <dbReference type="Proteomes" id="UP000603141"/>
    </source>
</evidence>
<organism evidence="2 3">
    <name type="scientific">Luteolibacter pohnpeiensis</name>
    <dbReference type="NCBI Taxonomy" id="454153"/>
    <lineage>
        <taxon>Bacteria</taxon>
        <taxon>Pseudomonadati</taxon>
        <taxon>Verrucomicrobiota</taxon>
        <taxon>Verrucomicrobiia</taxon>
        <taxon>Verrucomicrobiales</taxon>
        <taxon>Verrucomicrobiaceae</taxon>
        <taxon>Luteolibacter</taxon>
    </lineage>
</organism>
<dbReference type="Gene3D" id="3.40.50.410">
    <property type="entry name" value="von Willebrand factor, type A domain"/>
    <property type="match status" value="1"/>
</dbReference>
<feature type="transmembrane region" description="Helical" evidence="1">
    <location>
        <begin position="6"/>
        <end position="27"/>
    </location>
</feature>
<gene>
    <name evidence="2" type="ORF">JIN85_02030</name>
</gene>
<dbReference type="SUPFAM" id="SSF52317">
    <property type="entry name" value="Class I glutamine amidotransferase-like"/>
    <property type="match status" value="1"/>
</dbReference>